<sequence length="356" mass="40245">MNSPTKLAGDGSPSVDQGAISCSPSTRNERDKRQQPPSIQGGETDPLSPTRSDTDESDSSFDTDESDDKVYRIQKVIEDCYYGRPIEHNPTFACNQAQYNKLCKKLDGRDRHSSNGSNLLQYFNESLRVDWSSSAGQLTLRTMVTTIHERTLQPLNVLLGMELDRVGKHPELANLRAKTPETHGVLGKVEEEKSPDSQFCFEDGKNLPTTFVIEIACSQTEHDLSKKTQIYFEKLHVCTVLSIKIYSTQRRSHASYYLYTTSKLGNKTVVSLKKQPFRNNGQALEGELVIPFSAFLPLQLRNATSETEQLRISFRTLSDIVDGAERAHRLRLYTEMNPLPPRKIQYDFESSRMLGN</sequence>
<dbReference type="AlphaFoldDB" id="A0A7C8MZM1"/>
<organism evidence="2 3">
    <name type="scientific">Xylaria multiplex</name>
    <dbReference type="NCBI Taxonomy" id="323545"/>
    <lineage>
        <taxon>Eukaryota</taxon>
        <taxon>Fungi</taxon>
        <taxon>Dikarya</taxon>
        <taxon>Ascomycota</taxon>
        <taxon>Pezizomycotina</taxon>
        <taxon>Sordariomycetes</taxon>
        <taxon>Xylariomycetidae</taxon>
        <taxon>Xylariales</taxon>
        <taxon>Xylariaceae</taxon>
        <taxon>Xylaria</taxon>
    </lineage>
</organism>
<accession>A0A7C8MZM1</accession>
<gene>
    <name evidence="2" type="ORF">GQX73_g10678</name>
</gene>
<evidence type="ECO:0000313" key="3">
    <source>
        <dbReference type="Proteomes" id="UP000481858"/>
    </source>
</evidence>
<evidence type="ECO:0000256" key="1">
    <source>
        <dbReference type="SAM" id="MobiDB-lite"/>
    </source>
</evidence>
<dbReference type="Proteomes" id="UP000481858">
    <property type="component" value="Unassembled WGS sequence"/>
</dbReference>
<dbReference type="OrthoDB" id="3485856at2759"/>
<reference evidence="2 3" key="1">
    <citation type="submission" date="2019-12" db="EMBL/GenBank/DDBJ databases">
        <title>Draft genome sequence of the ascomycete Xylaria multiplex DSM 110363.</title>
        <authorList>
            <person name="Buettner E."/>
            <person name="Kellner H."/>
        </authorList>
    </citation>
    <scope>NUCLEOTIDE SEQUENCE [LARGE SCALE GENOMIC DNA]</scope>
    <source>
        <strain evidence="2 3">DSM 110363</strain>
    </source>
</reference>
<name>A0A7C8MZM1_9PEZI</name>
<proteinExistence type="predicted"/>
<feature type="compositionally biased region" description="Acidic residues" evidence="1">
    <location>
        <begin position="55"/>
        <end position="67"/>
    </location>
</feature>
<evidence type="ECO:0000313" key="2">
    <source>
        <dbReference type="EMBL" id="KAF2962897.1"/>
    </source>
</evidence>
<dbReference type="EMBL" id="WUBL01000258">
    <property type="protein sequence ID" value="KAF2962897.1"/>
    <property type="molecule type" value="Genomic_DNA"/>
</dbReference>
<comment type="caution">
    <text evidence="2">The sequence shown here is derived from an EMBL/GenBank/DDBJ whole genome shotgun (WGS) entry which is preliminary data.</text>
</comment>
<keyword evidence="3" id="KW-1185">Reference proteome</keyword>
<protein>
    <submittedName>
        <fullName evidence="2">Uncharacterized protein</fullName>
    </submittedName>
</protein>
<dbReference type="InParanoid" id="A0A7C8MZM1"/>
<feature type="region of interest" description="Disordered" evidence="1">
    <location>
        <begin position="1"/>
        <end position="67"/>
    </location>
</feature>